<gene>
    <name evidence="5" type="ORF">N7G274_004902</name>
</gene>
<dbReference type="PANTHER" id="PTHR42789">
    <property type="entry name" value="D-ISOMER SPECIFIC 2-HYDROXYACID DEHYDROGENASE FAMILY PROTEIN (AFU_ORTHOLOGUE AFUA_6G10090)"/>
    <property type="match status" value="1"/>
</dbReference>
<evidence type="ECO:0000256" key="3">
    <source>
        <dbReference type="ARBA" id="ARBA00023027"/>
    </source>
</evidence>
<organism evidence="5 6">
    <name type="scientific">Stereocaulon virgatum</name>
    <dbReference type="NCBI Taxonomy" id="373712"/>
    <lineage>
        <taxon>Eukaryota</taxon>
        <taxon>Fungi</taxon>
        <taxon>Dikarya</taxon>
        <taxon>Ascomycota</taxon>
        <taxon>Pezizomycotina</taxon>
        <taxon>Lecanoromycetes</taxon>
        <taxon>OSLEUM clade</taxon>
        <taxon>Lecanoromycetidae</taxon>
        <taxon>Lecanorales</taxon>
        <taxon>Lecanorineae</taxon>
        <taxon>Stereocaulaceae</taxon>
        <taxon>Stereocaulon</taxon>
    </lineage>
</organism>
<dbReference type="PANTHER" id="PTHR42789:SF1">
    <property type="entry name" value="D-ISOMER SPECIFIC 2-HYDROXYACID DEHYDROGENASE FAMILY PROTEIN (AFU_ORTHOLOGUE AFUA_6G10090)"/>
    <property type="match status" value="1"/>
</dbReference>
<dbReference type="EMBL" id="JBEFKJ010000014">
    <property type="protein sequence ID" value="KAL2042410.1"/>
    <property type="molecule type" value="Genomic_DNA"/>
</dbReference>
<sequence length="138" mass="15091">MASKPLSPIHVAVLDDYQNPSAPYMPSHPIPKISTFTKPNEPVKGRNDHHRPRKRSQTPQRHLRLAQAQPLPRELLTNLPNHRLILATGSYNAAIDLEACEENGIIVAGAGSSPSNTSTAPMRDNTAQHTWALILALA</sequence>
<proteinExistence type="inferred from homology"/>
<keyword evidence="2" id="KW-0560">Oxidoreductase</keyword>
<feature type="compositionally biased region" description="Basic residues" evidence="4">
    <location>
        <begin position="47"/>
        <end position="63"/>
    </location>
</feature>
<reference evidence="5 6" key="1">
    <citation type="submission" date="2024-09" db="EMBL/GenBank/DDBJ databases">
        <title>Rethinking Asexuality: The Enigmatic Case of Functional Sexual Genes in Lepraria (Stereocaulaceae).</title>
        <authorList>
            <person name="Doellman M."/>
            <person name="Sun Y."/>
            <person name="Barcenas-Pena A."/>
            <person name="Lumbsch H.T."/>
            <person name="Grewe F."/>
        </authorList>
    </citation>
    <scope>NUCLEOTIDE SEQUENCE [LARGE SCALE GENOMIC DNA]</scope>
    <source>
        <strain evidence="5 6">Mercado 3170</strain>
    </source>
</reference>
<accession>A0ABR4A9G6</accession>
<comment type="similarity">
    <text evidence="1">Belongs to the D-isomer specific 2-hydroxyacid dehydrogenase family.</text>
</comment>
<feature type="region of interest" description="Disordered" evidence="4">
    <location>
        <begin position="18"/>
        <end position="63"/>
    </location>
</feature>
<evidence type="ECO:0000256" key="1">
    <source>
        <dbReference type="ARBA" id="ARBA00005854"/>
    </source>
</evidence>
<dbReference type="Proteomes" id="UP001590950">
    <property type="component" value="Unassembled WGS sequence"/>
</dbReference>
<dbReference type="Gene3D" id="3.40.50.720">
    <property type="entry name" value="NAD(P)-binding Rossmann-like Domain"/>
    <property type="match status" value="2"/>
</dbReference>
<protein>
    <recommendedName>
        <fullName evidence="7">D-isomer specific 2-hydroxyacid dehydrogenase catalytic domain-containing protein</fullName>
    </recommendedName>
</protein>
<evidence type="ECO:0000256" key="4">
    <source>
        <dbReference type="SAM" id="MobiDB-lite"/>
    </source>
</evidence>
<keyword evidence="6" id="KW-1185">Reference proteome</keyword>
<evidence type="ECO:0000256" key="2">
    <source>
        <dbReference type="ARBA" id="ARBA00023002"/>
    </source>
</evidence>
<name>A0ABR4A9G6_9LECA</name>
<keyword evidence="3" id="KW-0520">NAD</keyword>
<comment type="caution">
    <text evidence="5">The sequence shown here is derived from an EMBL/GenBank/DDBJ whole genome shotgun (WGS) entry which is preliminary data.</text>
</comment>
<evidence type="ECO:0008006" key="7">
    <source>
        <dbReference type="Google" id="ProtNLM"/>
    </source>
</evidence>
<evidence type="ECO:0000313" key="6">
    <source>
        <dbReference type="Proteomes" id="UP001590950"/>
    </source>
</evidence>
<dbReference type="SUPFAM" id="SSF52283">
    <property type="entry name" value="Formate/glycerate dehydrogenase catalytic domain-like"/>
    <property type="match status" value="1"/>
</dbReference>
<dbReference type="InterPro" id="IPR050857">
    <property type="entry name" value="D-2-hydroxyacid_DH"/>
</dbReference>
<evidence type="ECO:0000313" key="5">
    <source>
        <dbReference type="EMBL" id="KAL2042410.1"/>
    </source>
</evidence>